<comment type="caution">
    <text evidence="4">The sequence shown here is derived from an EMBL/GenBank/DDBJ whole genome shotgun (WGS) entry which is preliminary data.</text>
</comment>
<dbReference type="InterPro" id="IPR050072">
    <property type="entry name" value="Peptidase_M20A"/>
</dbReference>
<dbReference type="RefSeq" id="WP_378305046.1">
    <property type="nucleotide sequence ID" value="NZ_JBHUKS010000011.1"/>
</dbReference>
<evidence type="ECO:0000313" key="4">
    <source>
        <dbReference type="EMBL" id="MFD2469001.1"/>
    </source>
</evidence>
<dbReference type="SUPFAM" id="SSF55031">
    <property type="entry name" value="Bacterial exopeptidase dimerisation domain"/>
    <property type="match status" value="1"/>
</dbReference>
<dbReference type="Gene3D" id="3.40.630.10">
    <property type="entry name" value="Zn peptidases"/>
    <property type="match status" value="1"/>
</dbReference>
<dbReference type="Gene3D" id="3.30.70.360">
    <property type="match status" value="1"/>
</dbReference>
<protein>
    <submittedName>
        <fullName evidence="4">M20/M25/M40 family metallo-hydrolase</fullName>
    </submittedName>
</protein>
<proteinExistence type="predicted"/>
<evidence type="ECO:0000256" key="1">
    <source>
        <dbReference type="ARBA" id="ARBA00022723"/>
    </source>
</evidence>
<evidence type="ECO:0000259" key="3">
    <source>
        <dbReference type="Pfam" id="PF07687"/>
    </source>
</evidence>
<feature type="domain" description="Peptidase M20 dimerisation" evidence="3">
    <location>
        <begin position="166"/>
        <end position="257"/>
    </location>
</feature>
<dbReference type="Pfam" id="PF01546">
    <property type="entry name" value="Peptidase_M20"/>
    <property type="match status" value="1"/>
</dbReference>
<dbReference type="PIRSF" id="PIRSF037238">
    <property type="entry name" value="Carboxypeptidase_G2"/>
    <property type="match status" value="1"/>
</dbReference>
<dbReference type="Pfam" id="PF07687">
    <property type="entry name" value="M20_dimer"/>
    <property type="match status" value="1"/>
</dbReference>
<dbReference type="InterPro" id="IPR036264">
    <property type="entry name" value="Bact_exopeptidase_dim_dom"/>
</dbReference>
<dbReference type="Proteomes" id="UP001597483">
    <property type="component" value="Unassembled WGS sequence"/>
</dbReference>
<dbReference type="PANTHER" id="PTHR43808:SF9">
    <property type="entry name" value="BLL0789 PROTEIN"/>
    <property type="match status" value="1"/>
</dbReference>
<organism evidence="4 5">
    <name type="scientific">Amycolatopsis silviterrae</name>
    <dbReference type="NCBI Taxonomy" id="1656914"/>
    <lineage>
        <taxon>Bacteria</taxon>
        <taxon>Bacillati</taxon>
        <taxon>Actinomycetota</taxon>
        <taxon>Actinomycetes</taxon>
        <taxon>Pseudonocardiales</taxon>
        <taxon>Pseudonocardiaceae</taxon>
        <taxon>Amycolatopsis</taxon>
    </lineage>
</organism>
<keyword evidence="5" id="KW-1185">Reference proteome</keyword>
<accession>A0ABW5H718</accession>
<gene>
    <name evidence="4" type="ORF">ACFSVL_16550</name>
</gene>
<evidence type="ECO:0000313" key="5">
    <source>
        <dbReference type="Proteomes" id="UP001597483"/>
    </source>
</evidence>
<reference evidence="5" key="1">
    <citation type="journal article" date="2019" name="Int. J. Syst. Evol. Microbiol.">
        <title>The Global Catalogue of Microorganisms (GCM) 10K type strain sequencing project: providing services to taxonomists for standard genome sequencing and annotation.</title>
        <authorList>
            <consortium name="The Broad Institute Genomics Platform"/>
            <consortium name="The Broad Institute Genome Sequencing Center for Infectious Disease"/>
            <person name="Wu L."/>
            <person name="Ma J."/>
        </authorList>
    </citation>
    <scope>NUCLEOTIDE SEQUENCE [LARGE SCALE GENOMIC DNA]</scope>
    <source>
        <strain evidence="5">CGMCC 4.7641</strain>
    </source>
</reference>
<dbReference type="EMBL" id="JBHUKS010000011">
    <property type="protein sequence ID" value="MFD2469001.1"/>
    <property type="molecule type" value="Genomic_DNA"/>
</dbReference>
<keyword evidence="2" id="KW-0378">Hydrolase</keyword>
<dbReference type="InterPro" id="IPR017150">
    <property type="entry name" value="Pept_M20_glutamate_carboxypep"/>
</dbReference>
<dbReference type="InterPro" id="IPR011650">
    <property type="entry name" value="Peptidase_M20_dimer"/>
</dbReference>
<evidence type="ECO:0000256" key="2">
    <source>
        <dbReference type="ARBA" id="ARBA00022801"/>
    </source>
</evidence>
<dbReference type="InterPro" id="IPR002933">
    <property type="entry name" value="Peptidase_M20"/>
</dbReference>
<dbReference type="SUPFAM" id="SSF53187">
    <property type="entry name" value="Zn-dependent exopeptidases"/>
    <property type="match status" value="1"/>
</dbReference>
<dbReference type="PANTHER" id="PTHR43808">
    <property type="entry name" value="ACETYLORNITHINE DEACETYLASE"/>
    <property type="match status" value="1"/>
</dbReference>
<keyword evidence="1" id="KW-0479">Metal-binding</keyword>
<name>A0ABW5H718_9PSEU</name>
<sequence length="370" mass="38482">MPQLDNDLTLHRLAELVSAETPSAHAEGLLRCYRLLREWGDPLFGRPAEIVTVRGTPHLFWRPVREPAVLLLGHADTVWPLGTLADRPFRAADGRATGPGVFDMKAGLVLALDALALAADTAHVGMLVTGDEEIGSPTSRALIEKAAAEAAAVLVLEPSLGGAVKTARKGGAFYSVDITGRASHAGLEPESGINALLELAHQTLAVHRLGDPAKGTTVTPTVATAGTVTNAVPAAASLRVDVRAWEKAELDRVHRRLGELTPVVPGASITLSGEINRMPLEQQSSRDLLALARRIAERQGLGDVAEAAAGGASDGNFTAALGIPTLDGLGPDGDGAHARHEWADLASLGRRARLVAGLLDALADPLPPAA</sequence>